<dbReference type="Gene3D" id="3.30.70.2740">
    <property type="match status" value="1"/>
</dbReference>
<keyword evidence="4" id="KW-0274">FAD</keyword>
<dbReference type="Pfam" id="PF02754">
    <property type="entry name" value="CCG"/>
    <property type="match status" value="1"/>
</dbReference>
<dbReference type="SUPFAM" id="SSF55103">
    <property type="entry name" value="FAD-linked oxidases, C-terminal domain"/>
    <property type="match status" value="1"/>
</dbReference>
<dbReference type="Gene3D" id="3.30.465.10">
    <property type="match status" value="1"/>
</dbReference>
<evidence type="ECO:0000313" key="9">
    <source>
        <dbReference type="EMBL" id="HGY94749.1"/>
    </source>
</evidence>
<dbReference type="Pfam" id="PF13183">
    <property type="entry name" value="Fer4_8"/>
    <property type="match status" value="1"/>
</dbReference>
<comment type="caution">
    <text evidence="9">The sequence shown here is derived from an EMBL/GenBank/DDBJ whole genome shotgun (WGS) entry which is preliminary data.</text>
</comment>
<dbReference type="EMBL" id="DTKL01000056">
    <property type="protein sequence ID" value="HGY94749.1"/>
    <property type="molecule type" value="Genomic_DNA"/>
</dbReference>
<evidence type="ECO:0000256" key="1">
    <source>
        <dbReference type="ARBA" id="ARBA00001974"/>
    </source>
</evidence>
<dbReference type="GO" id="GO:0071949">
    <property type="term" value="F:FAD binding"/>
    <property type="evidence" value="ECO:0007669"/>
    <property type="project" value="InterPro"/>
</dbReference>
<evidence type="ECO:0000259" key="8">
    <source>
        <dbReference type="PROSITE" id="PS51387"/>
    </source>
</evidence>
<dbReference type="InterPro" id="IPR017900">
    <property type="entry name" value="4Fe4S_Fe_S_CS"/>
</dbReference>
<dbReference type="Gene3D" id="1.10.45.10">
    <property type="entry name" value="Vanillyl-alcohol Oxidase, Chain A, domain 4"/>
    <property type="match status" value="1"/>
</dbReference>
<dbReference type="SUPFAM" id="SSF46548">
    <property type="entry name" value="alpha-helical ferredoxin"/>
    <property type="match status" value="1"/>
</dbReference>
<gene>
    <name evidence="9" type="ORF">ENW50_08735</name>
</gene>
<dbReference type="InterPro" id="IPR016171">
    <property type="entry name" value="Vanillyl_alc_oxidase_C-sub2"/>
</dbReference>
<evidence type="ECO:0000256" key="7">
    <source>
        <dbReference type="ARBA" id="ARBA00023014"/>
    </source>
</evidence>
<evidence type="ECO:0000256" key="5">
    <source>
        <dbReference type="ARBA" id="ARBA00023002"/>
    </source>
</evidence>
<dbReference type="InterPro" id="IPR017896">
    <property type="entry name" value="4Fe4S_Fe-S-bd"/>
</dbReference>
<dbReference type="InterPro" id="IPR004113">
    <property type="entry name" value="FAD-bd_oxidored_4_C"/>
</dbReference>
<keyword evidence="7" id="KW-0411">Iron-sulfur</keyword>
<dbReference type="Gene3D" id="3.30.43.10">
    <property type="entry name" value="Uridine Diphospho-n-acetylenolpyruvylglucosamine Reductase, domain 2"/>
    <property type="match status" value="1"/>
</dbReference>
<keyword evidence="2" id="KW-0285">Flavoprotein</keyword>
<dbReference type="Pfam" id="PF02913">
    <property type="entry name" value="FAD-oxidase_C"/>
    <property type="match status" value="1"/>
</dbReference>
<accession>A0A7V4XT52</accession>
<organism evidence="9">
    <name type="scientific">Acidobacterium capsulatum</name>
    <dbReference type="NCBI Taxonomy" id="33075"/>
    <lineage>
        <taxon>Bacteria</taxon>
        <taxon>Pseudomonadati</taxon>
        <taxon>Acidobacteriota</taxon>
        <taxon>Terriglobia</taxon>
        <taxon>Terriglobales</taxon>
        <taxon>Acidobacteriaceae</taxon>
        <taxon>Acidobacterium</taxon>
    </lineage>
</organism>
<keyword evidence="5" id="KW-0560">Oxidoreductase</keyword>
<dbReference type="InterPro" id="IPR016166">
    <property type="entry name" value="FAD-bd_PCMH"/>
</dbReference>
<dbReference type="GO" id="GO:0004458">
    <property type="term" value="F:D-lactate dehydrogenase (cytochrome) activity"/>
    <property type="evidence" value="ECO:0007669"/>
    <property type="project" value="TreeGrafter"/>
</dbReference>
<dbReference type="InterPro" id="IPR006094">
    <property type="entry name" value="Oxid_FAD_bind_N"/>
</dbReference>
<dbReference type="GO" id="GO:1903457">
    <property type="term" value="P:lactate catabolic process"/>
    <property type="evidence" value="ECO:0007669"/>
    <property type="project" value="TreeGrafter"/>
</dbReference>
<feature type="domain" description="FAD-binding PCMH-type" evidence="8">
    <location>
        <begin position="52"/>
        <end position="280"/>
    </location>
</feature>
<dbReference type="InterPro" id="IPR016164">
    <property type="entry name" value="FAD-linked_Oxase-like_C"/>
</dbReference>
<dbReference type="InterPro" id="IPR004017">
    <property type="entry name" value="Cys_rich_dom"/>
</dbReference>
<evidence type="ECO:0000256" key="6">
    <source>
        <dbReference type="ARBA" id="ARBA00023004"/>
    </source>
</evidence>
<dbReference type="Pfam" id="PF01565">
    <property type="entry name" value="FAD_binding_4"/>
    <property type="match status" value="1"/>
</dbReference>
<protein>
    <submittedName>
        <fullName evidence="9">FAD-binding oxidoreductase</fullName>
    </submittedName>
</protein>
<keyword evidence="6" id="KW-0408">Iron</keyword>
<dbReference type="GO" id="GO:0051536">
    <property type="term" value="F:iron-sulfur cluster binding"/>
    <property type="evidence" value="ECO:0007669"/>
    <property type="project" value="UniProtKB-KW"/>
</dbReference>
<dbReference type="AlphaFoldDB" id="A0A7V4XT52"/>
<dbReference type="PANTHER" id="PTHR11748:SF119">
    <property type="entry name" value="D-2-HYDROXYGLUTARATE DEHYDROGENASE"/>
    <property type="match status" value="1"/>
</dbReference>
<dbReference type="SUPFAM" id="SSF56176">
    <property type="entry name" value="FAD-binding/transporter-associated domain-like"/>
    <property type="match status" value="1"/>
</dbReference>
<evidence type="ECO:0000256" key="3">
    <source>
        <dbReference type="ARBA" id="ARBA00022723"/>
    </source>
</evidence>
<dbReference type="PROSITE" id="PS51387">
    <property type="entry name" value="FAD_PCMH"/>
    <property type="match status" value="1"/>
</dbReference>
<sequence length="980" mass="108517">MNHPFPVLPSRPSAPAFEAARELETRLRAVVRGGVRFDAAARALYATDSSNYRQVPIGVVTPKDEEDVIAAVAACRSLGAPVLARGGGTSLAGQTCNTAVVFDFSQFMRKIRTLDPGQRRAVVEPGIVLDRVREAAEQHGLTFAPDPATHSRCTLGGMIGNNSCGTHALMGGKTVDNIRSLDVLLYDGTRLTVGKTTEDEYAAILSRGGRAADLYRGLRQIRDRYADEIRRRFPRIPRRVSGYNLDELLPENGFHVARALVGSEGTLVTVLRAELDLVHSPACRRLVVLGFPDAFLAADAVPAILEHHPIGLEGFDDTLLDGMRRKQLAEAERSMLPEGSAFLLVEFGADTDADADHKAEDFLHAAKQIPHAQGTAKFSGEDAARIWRVRESALGATVFIPGKPHQWEGWEDAAVPPERLGEYLRKLFALMRHYDYHSPVYGHFGQGCVHMRMNFDFESEAGVRNYCAFIDQAADLVVAMGGSLSGEHGDGQARSSLLPKMFGAEIMQAFREFKQLWDPGNRMNPGKLISAEGEIYTPTDNLRVGPGYEAATPQTYFALERDHGSLGEATLRCVGVGACRKADHGTMCPSYMATQEEQHSTRGRAHLLWEMLQGDVLPKSWHNEGVKEALDLCLSCKACKSECPVSVDMATWKAEFLAHYYEHQPRELRQYLFGFMDRWAQLASVVPGISQRAANLPLKMPLVSGAIKRLTGVAAQRNLPQFAPRTFQQQWHRTPHRGQQLSNAVMLWPDTWNNYYHPQSLHSAAQVLEAAGYAAEVPRQHVCCGRPLYDFGFLDAAREYLRRILHQFSSAIDAGQPIIFLEPSCASVFRNELLEFFPRDDRAKKLSEQALLLSEFLSRYATSFRPASHAGKRIVLHGHCHHKAVFSMEDELTWLRRTGAEVQLLDAGCCGMAGPFGFEREKYSVSQVIGERVLLPAIRAAGPADLLITDGFSCREQIAQSTARRAMHFAEAICPRKAHQ</sequence>
<dbReference type="InterPro" id="IPR016167">
    <property type="entry name" value="FAD-bd_PCMH_sub1"/>
</dbReference>
<dbReference type="PANTHER" id="PTHR11748">
    <property type="entry name" value="D-LACTATE DEHYDROGENASE"/>
    <property type="match status" value="1"/>
</dbReference>
<dbReference type="InterPro" id="IPR036318">
    <property type="entry name" value="FAD-bd_PCMH-like_sf"/>
</dbReference>
<reference evidence="9" key="1">
    <citation type="journal article" date="2020" name="mSystems">
        <title>Genome- and Community-Level Interaction Insights into Carbon Utilization and Element Cycling Functions of Hydrothermarchaeota in Hydrothermal Sediment.</title>
        <authorList>
            <person name="Zhou Z."/>
            <person name="Liu Y."/>
            <person name="Xu W."/>
            <person name="Pan J."/>
            <person name="Luo Z.H."/>
            <person name="Li M."/>
        </authorList>
    </citation>
    <scope>NUCLEOTIDE SEQUENCE [LARGE SCALE GENOMIC DNA]</scope>
    <source>
        <strain evidence="9">SpSt-855</strain>
    </source>
</reference>
<dbReference type="PROSITE" id="PS00198">
    <property type="entry name" value="4FE4S_FER_1"/>
    <property type="match status" value="1"/>
</dbReference>
<proteinExistence type="predicted"/>
<evidence type="ECO:0000256" key="2">
    <source>
        <dbReference type="ARBA" id="ARBA00022630"/>
    </source>
</evidence>
<comment type="cofactor">
    <cofactor evidence="1">
        <name>FAD</name>
        <dbReference type="ChEBI" id="CHEBI:57692"/>
    </cofactor>
</comment>
<name>A0A7V4XT52_9BACT</name>
<keyword evidence="3" id="KW-0479">Metal-binding</keyword>
<dbReference type="GO" id="GO:0046872">
    <property type="term" value="F:metal ion binding"/>
    <property type="evidence" value="ECO:0007669"/>
    <property type="project" value="UniProtKB-KW"/>
</dbReference>
<dbReference type="InterPro" id="IPR016169">
    <property type="entry name" value="FAD-bd_PCMH_sub2"/>
</dbReference>
<dbReference type="GO" id="GO:0008720">
    <property type="term" value="F:D-lactate dehydrogenase (NAD+) activity"/>
    <property type="evidence" value="ECO:0007669"/>
    <property type="project" value="TreeGrafter"/>
</dbReference>
<evidence type="ECO:0000256" key="4">
    <source>
        <dbReference type="ARBA" id="ARBA00022827"/>
    </source>
</evidence>